<accession>A0ABT8L2F3</accession>
<reference evidence="1" key="1">
    <citation type="submission" date="2023-06" db="EMBL/GenBank/DDBJ databases">
        <title>Genomic of Agaribacillus aureum.</title>
        <authorList>
            <person name="Wang G."/>
        </authorList>
    </citation>
    <scope>NUCLEOTIDE SEQUENCE</scope>
    <source>
        <strain evidence="1">BMA12</strain>
    </source>
</reference>
<proteinExistence type="predicted"/>
<sequence>MNLSEENRTTLLTHLHKSVEEAANIMANHLNNGRTNQLIDYPPNGGLTEEEKESLQQLKNNNTLTDALRKVFASNSASVLFELFNIIDGTGDPDPGTGDWSEITLVDMPEDFDQHVEFLHDNFYETYQNWRNKRKADFKLDLLDD</sequence>
<protein>
    <submittedName>
        <fullName evidence="1">Uncharacterized protein</fullName>
    </submittedName>
</protein>
<name>A0ABT8L2F3_9BACT</name>
<evidence type="ECO:0000313" key="1">
    <source>
        <dbReference type="EMBL" id="MDN5211929.1"/>
    </source>
</evidence>
<dbReference type="EMBL" id="JAUJEB010000001">
    <property type="protein sequence ID" value="MDN5211929.1"/>
    <property type="molecule type" value="Genomic_DNA"/>
</dbReference>
<keyword evidence="2" id="KW-1185">Reference proteome</keyword>
<gene>
    <name evidence="1" type="ORF">QQ020_07695</name>
</gene>
<dbReference type="Proteomes" id="UP001172083">
    <property type="component" value="Unassembled WGS sequence"/>
</dbReference>
<dbReference type="RefSeq" id="WP_346757256.1">
    <property type="nucleotide sequence ID" value="NZ_JAUJEB010000001.1"/>
</dbReference>
<comment type="caution">
    <text evidence="1">The sequence shown here is derived from an EMBL/GenBank/DDBJ whole genome shotgun (WGS) entry which is preliminary data.</text>
</comment>
<organism evidence="1 2">
    <name type="scientific">Agaribacillus aureus</name>
    <dbReference type="NCBI Taxonomy" id="3051825"/>
    <lineage>
        <taxon>Bacteria</taxon>
        <taxon>Pseudomonadati</taxon>
        <taxon>Bacteroidota</taxon>
        <taxon>Cytophagia</taxon>
        <taxon>Cytophagales</taxon>
        <taxon>Splendidivirgaceae</taxon>
        <taxon>Agaribacillus</taxon>
    </lineage>
</organism>
<evidence type="ECO:0000313" key="2">
    <source>
        <dbReference type="Proteomes" id="UP001172083"/>
    </source>
</evidence>